<evidence type="ECO:0000256" key="1">
    <source>
        <dbReference type="ARBA" id="ARBA00022603"/>
    </source>
</evidence>
<reference evidence="4 5" key="1">
    <citation type="submission" date="2014-03" db="EMBL/GenBank/DDBJ databases">
        <title>complete genome sequence of Flavobacteriaceae bacterium JBKA-6.</title>
        <authorList>
            <person name="Takano T."/>
            <person name="Nakamura Y."/>
            <person name="Takuma S."/>
            <person name="Yasuike M."/>
            <person name="Matsuyama T."/>
            <person name="Sakai T."/>
            <person name="Fujiwara A."/>
            <person name="Kimoto K."/>
            <person name="Fukuda Y."/>
            <person name="Kondo H."/>
            <person name="Hirono I."/>
            <person name="Nakayasu C."/>
        </authorList>
    </citation>
    <scope>NUCLEOTIDE SEQUENCE [LARGE SCALE GENOMIC DNA]</scope>
    <source>
        <strain evidence="4 5">JBKA-6</strain>
    </source>
</reference>
<dbReference type="KEGG" id="ise:JBKA6_0127"/>
<evidence type="ECO:0000313" key="4">
    <source>
        <dbReference type="EMBL" id="BAV94140.1"/>
    </source>
</evidence>
<proteinExistence type="predicted"/>
<organism evidence="4 5">
    <name type="scientific">Ichthyobacterium seriolicida</name>
    <dbReference type="NCBI Taxonomy" id="242600"/>
    <lineage>
        <taxon>Bacteria</taxon>
        <taxon>Pseudomonadati</taxon>
        <taxon>Bacteroidota</taxon>
        <taxon>Flavobacteriia</taxon>
        <taxon>Flavobacteriales</taxon>
        <taxon>Ichthyobacteriaceae</taxon>
        <taxon>Ichthyobacterium</taxon>
    </lineage>
</organism>
<dbReference type="PANTHER" id="PTHR10509:SF14">
    <property type="entry name" value="CAFFEOYL-COA O-METHYLTRANSFERASE 3-RELATED"/>
    <property type="match status" value="1"/>
</dbReference>
<dbReference type="PANTHER" id="PTHR10509">
    <property type="entry name" value="O-METHYLTRANSFERASE-RELATED"/>
    <property type="match status" value="1"/>
</dbReference>
<dbReference type="PROSITE" id="PS51682">
    <property type="entry name" value="SAM_OMT_I"/>
    <property type="match status" value="1"/>
</dbReference>
<dbReference type="Pfam" id="PF01596">
    <property type="entry name" value="Methyltransf_3"/>
    <property type="match status" value="1"/>
</dbReference>
<protein>
    <submittedName>
        <fullName evidence="4">O-methyltransferase</fullName>
    </submittedName>
</protein>
<sequence length="215" mass="24974">MNDILINQKIEEYIINHSDDEPELLYSLYRETYQKHVNPRMLSGHYQGRILSMISKIIRPEKILEIGTFTGYSSLCLAEGLKETGRLYTIDIDEELKDIISKYFKLSKYSNQLTNIVGDAIEEIPKIKEKFDLVFIDADKENYCNYFNMVFPKLNKNGIILTDNVLWSGKVIEELNDKDSDTKAIIEYNKMIKENPLVEVVVLPIRDGLSLVRKI</sequence>
<dbReference type="GO" id="GO:0008757">
    <property type="term" value="F:S-adenosylmethionine-dependent methyltransferase activity"/>
    <property type="evidence" value="ECO:0007669"/>
    <property type="project" value="TreeGrafter"/>
</dbReference>
<gene>
    <name evidence="4" type="ORF">JBKA6_0127</name>
</gene>
<dbReference type="RefSeq" id="WP_096684779.1">
    <property type="nucleotide sequence ID" value="NZ_AP014564.1"/>
</dbReference>
<dbReference type="CDD" id="cd02440">
    <property type="entry name" value="AdoMet_MTases"/>
    <property type="match status" value="1"/>
</dbReference>
<evidence type="ECO:0000256" key="2">
    <source>
        <dbReference type="ARBA" id="ARBA00022679"/>
    </source>
</evidence>
<dbReference type="OrthoDB" id="9799672at2"/>
<dbReference type="InterPro" id="IPR029063">
    <property type="entry name" value="SAM-dependent_MTases_sf"/>
</dbReference>
<name>A0A1J1E274_9FLAO</name>
<dbReference type="GO" id="GO:0008171">
    <property type="term" value="F:O-methyltransferase activity"/>
    <property type="evidence" value="ECO:0007669"/>
    <property type="project" value="InterPro"/>
</dbReference>
<dbReference type="Gene3D" id="3.40.50.150">
    <property type="entry name" value="Vaccinia Virus protein VP39"/>
    <property type="match status" value="1"/>
</dbReference>
<evidence type="ECO:0000313" key="5">
    <source>
        <dbReference type="Proteomes" id="UP000243197"/>
    </source>
</evidence>
<evidence type="ECO:0000256" key="3">
    <source>
        <dbReference type="ARBA" id="ARBA00022691"/>
    </source>
</evidence>
<keyword evidence="2 4" id="KW-0808">Transferase</keyword>
<dbReference type="InterPro" id="IPR002935">
    <property type="entry name" value="SAM_O-MeTrfase"/>
</dbReference>
<accession>A0A1J1E274</accession>
<dbReference type="GO" id="GO:0032259">
    <property type="term" value="P:methylation"/>
    <property type="evidence" value="ECO:0007669"/>
    <property type="project" value="UniProtKB-KW"/>
</dbReference>
<dbReference type="SUPFAM" id="SSF53335">
    <property type="entry name" value="S-adenosyl-L-methionine-dependent methyltransferases"/>
    <property type="match status" value="1"/>
</dbReference>
<keyword evidence="3" id="KW-0949">S-adenosyl-L-methionine</keyword>
<dbReference type="InterPro" id="IPR050362">
    <property type="entry name" value="Cation-dep_OMT"/>
</dbReference>
<dbReference type="Proteomes" id="UP000243197">
    <property type="component" value="Chromosome"/>
</dbReference>
<keyword evidence="1 4" id="KW-0489">Methyltransferase</keyword>
<dbReference type="AlphaFoldDB" id="A0A1J1E274"/>
<dbReference type="EMBL" id="AP014564">
    <property type="protein sequence ID" value="BAV94140.1"/>
    <property type="molecule type" value="Genomic_DNA"/>
</dbReference>
<keyword evidence="5" id="KW-1185">Reference proteome</keyword>